<evidence type="ECO:0000256" key="2">
    <source>
        <dbReference type="ARBA" id="ARBA00022552"/>
    </source>
</evidence>
<proteinExistence type="inferred from homology"/>
<keyword evidence="12" id="KW-1185">Reference proteome</keyword>
<feature type="region of interest" description="Disordered" evidence="9">
    <location>
        <begin position="279"/>
        <end position="319"/>
    </location>
</feature>
<dbReference type="SUPFAM" id="SSF55120">
    <property type="entry name" value="Pseudouridine synthase"/>
    <property type="match status" value="1"/>
</dbReference>
<keyword evidence="4 8" id="KW-0413">Isomerase</keyword>
<accession>A0A5C9A870</accession>
<evidence type="ECO:0000256" key="9">
    <source>
        <dbReference type="SAM" id="MobiDB-lite"/>
    </source>
</evidence>
<dbReference type="EC" id="5.4.99.-" evidence="8"/>
<comment type="catalytic activity">
    <reaction evidence="5">
        <text>uridine(2605) in 23S rRNA = pseudouridine(2605) in 23S rRNA</text>
        <dbReference type="Rhea" id="RHEA:42520"/>
        <dbReference type="Rhea" id="RHEA-COMP:10095"/>
        <dbReference type="Rhea" id="RHEA-COMP:10096"/>
        <dbReference type="ChEBI" id="CHEBI:65314"/>
        <dbReference type="ChEBI" id="CHEBI:65315"/>
        <dbReference type="EC" id="5.4.99.22"/>
    </reaction>
</comment>
<gene>
    <name evidence="11" type="ORF">FV139_01705</name>
</gene>
<comment type="caution">
    <text evidence="11">The sequence shown here is derived from an EMBL/GenBank/DDBJ whole genome shotgun (WGS) entry which is preliminary data.</text>
</comment>
<dbReference type="CDD" id="cd02556">
    <property type="entry name" value="PseudoU_synth_RluB"/>
    <property type="match status" value="1"/>
</dbReference>
<feature type="region of interest" description="Disordered" evidence="9">
    <location>
        <begin position="1"/>
        <end position="42"/>
    </location>
</feature>
<dbReference type="NCBIfam" id="TIGR00093">
    <property type="entry name" value="pseudouridine synthase"/>
    <property type="match status" value="1"/>
</dbReference>
<feature type="compositionally biased region" description="Basic and acidic residues" evidence="9">
    <location>
        <begin position="282"/>
        <end position="300"/>
    </location>
</feature>
<keyword evidence="3 7" id="KW-0694">RNA-binding</keyword>
<dbReference type="SUPFAM" id="SSF55174">
    <property type="entry name" value="Alpha-L RNA-binding motif"/>
    <property type="match status" value="1"/>
</dbReference>
<evidence type="ECO:0000256" key="5">
    <source>
        <dbReference type="ARBA" id="ARBA00036944"/>
    </source>
</evidence>
<dbReference type="InterPro" id="IPR036986">
    <property type="entry name" value="S4_RNA-bd_sf"/>
</dbReference>
<feature type="compositionally biased region" description="Polar residues" evidence="9">
    <location>
        <begin position="1"/>
        <end position="23"/>
    </location>
</feature>
<dbReference type="Pfam" id="PF01479">
    <property type="entry name" value="S4"/>
    <property type="match status" value="1"/>
</dbReference>
<keyword evidence="2" id="KW-0698">rRNA processing</keyword>
<dbReference type="NCBIfam" id="NF007976">
    <property type="entry name" value="PRK10700.1"/>
    <property type="match status" value="1"/>
</dbReference>
<evidence type="ECO:0000256" key="3">
    <source>
        <dbReference type="ARBA" id="ARBA00022884"/>
    </source>
</evidence>
<dbReference type="Gene3D" id="3.10.290.10">
    <property type="entry name" value="RNA-binding S4 domain"/>
    <property type="match status" value="1"/>
</dbReference>
<feature type="compositionally biased region" description="Basic and acidic residues" evidence="9">
    <location>
        <begin position="24"/>
        <end position="37"/>
    </location>
</feature>
<dbReference type="PROSITE" id="PS50889">
    <property type="entry name" value="S4"/>
    <property type="match status" value="1"/>
</dbReference>
<dbReference type="Gene3D" id="3.30.70.1560">
    <property type="entry name" value="Alpha-L RNA-binding motif"/>
    <property type="match status" value="1"/>
</dbReference>
<dbReference type="GO" id="GO:0160139">
    <property type="term" value="F:23S rRNA pseudouridine(2605) synthase activity"/>
    <property type="evidence" value="ECO:0007669"/>
    <property type="project" value="UniProtKB-EC"/>
</dbReference>
<evidence type="ECO:0000259" key="10">
    <source>
        <dbReference type="SMART" id="SM00363"/>
    </source>
</evidence>
<comment type="function">
    <text evidence="6">Responsible for synthesis of pseudouridine from uracil-2605 in 23S ribosomal RNA.</text>
</comment>
<evidence type="ECO:0000256" key="8">
    <source>
        <dbReference type="RuleBase" id="RU003887"/>
    </source>
</evidence>
<comment type="similarity">
    <text evidence="1 8">Belongs to the pseudouridine synthase RsuA family.</text>
</comment>
<sequence>MSNTVQKPTKTGNRVSESPSLNDSEAKASPRTGEKLQKVLARTGLGSRREMERWIEEGRIAVDGKPARLGDRVDDSARIAIDGRPLDRAPAEETRCILYHKPTGEVCSRKDPQGRRTVFQRLPKLKSGRWISIGRLDYNTSGLLLFTTDGELANALMHPSSNIEREYMVRVMGDVRPEHLEALLAGVMLEDGLAKFTDIQDGGGDGINHWYYVVIMEGRNREVRRLWESQGLTVSRLKRVRYGEVFIPSRVKQGQWTELENKEIKSLYRMADLPQKKVRKASIKEREKMERQFGKRDGRGSARKGGKPAGGTGPSRKRG</sequence>
<dbReference type="SMART" id="SM00363">
    <property type="entry name" value="S4"/>
    <property type="match status" value="1"/>
</dbReference>
<dbReference type="GO" id="GO:0000455">
    <property type="term" value="P:enzyme-directed rRNA pseudouridine synthesis"/>
    <property type="evidence" value="ECO:0007669"/>
    <property type="project" value="UniProtKB-ARBA"/>
</dbReference>
<evidence type="ECO:0000256" key="1">
    <source>
        <dbReference type="ARBA" id="ARBA00008348"/>
    </source>
</evidence>
<dbReference type="InterPro" id="IPR018496">
    <property type="entry name" value="PsdUridine_synth_RsuA/RluB_CS"/>
</dbReference>
<dbReference type="GO" id="GO:0003723">
    <property type="term" value="F:RNA binding"/>
    <property type="evidence" value="ECO:0007669"/>
    <property type="project" value="UniProtKB-KW"/>
</dbReference>
<dbReference type="InterPro" id="IPR020094">
    <property type="entry name" value="TruA/RsuA/RluB/E/F_N"/>
</dbReference>
<evidence type="ECO:0000313" key="12">
    <source>
        <dbReference type="Proteomes" id="UP000321039"/>
    </source>
</evidence>
<dbReference type="InterPro" id="IPR002942">
    <property type="entry name" value="S4_RNA-bd"/>
</dbReference>
<dbReference type="InterPro" id="IPR042092">
    <property type="entry name" value="PsdUridine_s_RsuA/RluB/E/F_cat"/>
</dbReference>
<evidence type="ECO:0000256" key="7">
    <source>
        <dbReference type="PROSITE-ProRule" id="PRU00182"/>
    </source>
</evidence>
<evidence type="ECO:0000256" key="4">
    <source>
        <dbReference type="ARBA" id="ARBA00023235"/>
    </source>
</evidence>
<dbReference type="InterPro" id="IPR000748">
    <property type="entry name" value="PsdUridine_synth_RsuA/RluB/E/F"/>
</dbReference>
<reference evidence="11 12" key="1">
    <citation type="submission" date="2019-08" db="EMBL/GenBank/DDBJ databases">
        <title>Parahaliea maris sp. nov., isolated from the surface seawater.</title>
        <authorList>
            <person name="Liu Y."/>
        </authorList>
    </citation>
    <scope>NUCLEOTIDE SEQUENCE [LARGE SCALE GENOMIC DNA]</scope>
    <source>
        <strain evidence="11 12">HSLHS9</strain>
    </source>
</reference>
<feature type="domain" description="RNA-binding S4" evidence="10">
    <location>
        <begin position="34"/>
        <end position="94"/>
    </location>
</feature>
<dbReference type="InterPro" id="IPR006145">
    <property type="entry name" value="PsdUridine_synth_RsuA/RluA"/>
</dbReference>
<dbReference type="PANTHER" id="PTHR47683">
    <property type="entry name" value="PSEUDOURIDINE SYNTHASE FAMILY PROTEIN-RELATED"/>
    <property type="match status" value="1"/>
</dbReference>
<dbReference type="FunFam" id="3.10.290.10:FF:000003">
    <property type="entry name" value="Pseudouridine synthase"/>
    <property type="match status" value="1"/>
</dbReference>
<dbReference type="FunFam" id="3.30.70.1560:FF:000001">
    <property type="entry name" value="Pseudouridine synthase"/>
    <property type="match status" value="1"/>
</dbReference>
<evidence type="ECO:0000256" key="6">
    <source>
        <dbReference type="ARBA" id="ARBA00037383"/>
    </source>
</evidence>
<evidence type="ECO:0000313" key="11">
    <source>
        <dbReference type="EMBL" id="TXS96242.1"/>
    </source>
</evidence>
<dbReference type="PANTHER" id="PTHR47683:SF3">
    <property type="entry name" value="RIBOSOMAL LARGE SUBUNIT PSEUDOURIDINE SYNTHASE B"/>
    <property type="match status" value="1"/>
</dbReference>
<dbReference type="Gene3D" id="3.30.70.580">
    <property type="entry name" value="Pseudouridine synthase I, catalytic domain, N-terminal subdomain"/>
    <property type="match status" value="1"/>
</dbReference>
<dbReference type="PROSITE" id="PS01149">
    <property type="entry name" value="PSI_RSU"/>
    <property type="match status" value="1"/>
</dbReference>
<dbReference type="EMBL" id="VRZA01000001">
    <property type="protein sequence ID" value="TXS96242.1"/>
    <property type="molecule type" value="Genomic_DNA"/>
</dbReference>
<dbReference type="Proteomes" id="UP000321039">
    <property type="component" value="Unassembled WGS sequence"/>
</dbReference>
<name>A0A5C9A870_9GAMM</name>
<dbReference type="Pfam" id="PF00849">
    <property type="entry name" value="PseudoU_synth_2"/>
    <property type="match status" value="1"/>
</dbReference>
<dbReference type="InterPro" id="IPR020103">
    <property type="entry name" value="PsdUridine_synth_cat_dom_sf"/>
</dbReference>
<dbReference type="CDD" id="cd00165">
    <property type="entry name" value="S4"/>
    <property type="match status" value="1"/>
</dbReference>
<dbReference type="FunFam" id="3.30.70.580:FF:000009">
    <property type="entry name" value="Pseudouridine synthase"/>
    <property type="match status" value="1"/>
</dbReference>
<protein>
    <recommendedName>
        <fullName evidence="8">Pseudouridine synthase</fullName>
        <ecNumber evidence="8">5.4.99.-</ecNumber>
    </recommendedName>
</protein>
<dbReference type="GO" id="GO:0005829">
    <property type="term" value="C:cytosol"/>
    <property type="evidence" value="ECO:0007669"/>
    <property type="project" value="UniProtKB-ARBA"/>
</dbReference>
<dbReference type="AlphaFoldDB" id="A0A5C9A870"/>
<dbReference type="InterPro" id="IPR050343">
    <property type="entry name" value="RsuA_PseudoU_synthase"/>
</dbReference>
<organism evidence="11 12">
    <name type="scientific">Parahaliea maris</name>
    <dbReference type="NCBI Taxonomy" id="2716870"/>
    <lineage>
        <taxon>Bacteria</taxon>
        <taxon>Pseudomonadati</taxon>
        <taxon>Pseudomonadota</taxon>
        <taxon>Gammaproteobacteria</taxon>
        <taxon>Cellvibrionales</taxon>
        <taxon>Halieaceae</taxon>
        <taxon>Parahaliea</taxon>
    </lineage>
</organism>